<protein>
    <submittedName>
        <fullName evidence="1">Uncharacterized protein</fullName>
    </submittedName>
</protein>
<evidence type="ECO:0000313" key="1">
    <source>
        <dbReference type="EMBL" id="SNV67183.1"/>
    </source>
</evidence>
<dbReference type="EMBL" id="LT906470">
    <property type="protein sequence ID" value="SNV67183.1"/>
    <property type="molecule type" value="Genomic_DNA"/>
</dbReference>
<dbReference type="RefSeq" id="WP_157728914.1">
    <property type="nucleotide sequence ID" value="NZ_LT906470.1"/>
</dbReference>
<dbReference type="KEGG" id="vrm:44547418_01099"/>
<evidence type="ECO:0000313" key="2">
    <source>
        <dbReference type="Proteomes" id="UP000214973"/>
    </source>
</evidence>
<proteinExistence type="predicted"/>
<name>A0A239Z887_9FIRM</name>
<accession>A0A239Z887</accession>
<gene>
    <name evidence="1" type="ORF">SAMEA44547418_01099</name>
</gene>
<organism evidence="1 2">
    <name type="scientific">Veillonella rodentium</name>
    <dbReference type="NCBI Taxonomy" id="248315"/>
    <lineage>
        <taxon>Bacteria</taxon>
        <taxon>Bacillati</taxon>
        <taxon>Bacillota</taxon>
        <taxon>Negativicutes</taxon>
        <taxon>Veillonellales</taxon>
        <taxon>Veillonellaceae</taxon>
        <taxon>Veillonella</taxon>
    </lineage>
</organism>
<dbReference type="AlphaFoldDB" id="A0A239Z887"/>
<reference evidence="1 2" key="1">
    <citation type="submission" date="2017-06" db="EMBL/GenBank/DDBJ databases">
        <authorList>
            <consortium name="Pathogen Informatics"/>
        </authorList>
    </citation>
    <scope>NUCLEOTIDE SEQUENCE [LARGE SCALE GENOMIC DNA]</scope>
    <source>
        <strain evidence="1 2">NCTC12018</strain>
    </source>
</reference>
<keyword evidence="2" id="KW-1185">Reference proteome</keyword>
<dbReference type="Proteomes" id="UP000214973">
    <property type="component" value="Chromosome 1"/>
</dbReference>
<sequence length="55" mass="6501">MAQVFTFEGKTHQFTEDIQPNQEGLYMATLVDQNNVRCEMWFVNGKLHRLVELDK</sequence>